<evidence type="ECO:0000256" key="1">
    <source>
        <dbReference type="SAM" id="MobiDB-lite"/>
    </source>
</evidence>
<dbReference type="EMBL" id="JFKA01000010">
    <property type="protein sequence ID" value="OSQ36543.1"/>
    <property type="molecule type" value="Genomic_DNA"/>
</dbReference>
<comment type="caution">
    <text evidence="2">The sequence shown here is derived from an EMBL/GenBank/DDBJ whole genome shotgun (WGS) entry which is preliminary data.</text>
</comment>
<dbReference type="AlphaFoldDB" id="A0A1Y2KZ37"/>
<reference evidence="2 3" key="1">
    <citation type="submission" date="2014-03" db="EMBL/GenBank/DDBJ databases">
        <title>The draft genome sequence of Thalassospira mesophila JCM 18969.</title>
        <authorList>
            <person name="Lai Q."/>
            <person name="Shao Z."/>
        </authorList>
    </citation>
    <scope>NUCLEOTIDE SEQUENCE [LARGE SCALE GENOMIC DNA]</scope>
    <source>
        <strain evidence="2 3">JCM 18969</strain>
    </source>
</reference>
<evidence type="ECO:0000313" key="2">
    <source>
        <dbReference type="EMBL" id="OSQ36543.1"/>
    </source>
</evidence>
<feature type="region of interest" description="Disordered" evidence="1">
    <location>
        <begin position="1"/>
        <end position="27"/>
    </location>
</feature>
<protein>
    <submittedName>
        <fullName evidence="2">Uncharacterized protein</fullName>
    </submittedName>
</protein>
<dbReference type="Proteomes" id="UP000193391">
    <property type="component" value="Unassembled WGS sequence"/>
</dbReference>
<sequence>MFCARGAGTTDRKPANGHPPLLGRGPFALKTRTKGKTANLAIGRFADLRKGSIWDGIQAYTKPH</sequence>
<proteinExistence type="predicted"/>
<gene>
    <name evidence="2" type="ORF">TMES_17270</name>
</gene>
<organism evidence="2 3">
    <name type="scientific">Thalassospira mesophila</name>
    <dbReference type="NCBI Taxonomy" id="1293891"/>
    <lineage>
        <taxon>Bacteria</taxon>
        <taxon>Pseudomonadati</taxon>
        <taxon>Pseudomonadota</taxon>
        <taxon>Alphaproteobacteria</taxon>
        <taxon>Rhodospirillales</taxon>
        <taxon>Thalassospiraceae</taxon>
        <taxon>Thalassospira</taxon>
    </lineage>
</organism>
<accession>A0A1Y2KZ37</accession>
<evidence type="ECO:0000313" key="3">
    <source>
        <dbReference type="Proteomes" id="UP000193391"/>
    </source>
</evidence>
<name>A0A1Y2KZ37_9PROT</name>
<keyword evidence="3" id="KW-1185">Reference proteome</keyword>